<dbReference type="Pfam" id="PF07498">
    <property type="entry name" value="Rho_N"/>
    <property type="match status" value="1"/>
</dbReference>
<evidence type="ECO:0000256" key="2">
    <source>
        <dbReference type="ARBA" id="ARBA00022741"/>
    </source>
</evidence>
<dbReference type="SMART" id="SM00357">
    <property type="entry name" value="CSP"/>
    <property type="match status" value="1"/>
</dbReference>
<evidence type="ECO:0000256" key="1">
    <source>
        <dbReference type="ARBA" id="ARBA00022472"/>
    </source>
</evidence>
<feature type="binding site" evidence="9">
    <location>
        <begin position="272"/>
        <end position="277"/>
    </location>
    <ligand>
        <name>ATP</name>
        <dbReference type="ChEBI" id="CHEBI:30616"/>
    </ligand>
</feature>
<feature type="binding site" evidence="9">
    <location>
        <position position="303"/>
    </location>
    <ligand>
        <name>ATP</name>
        <dbReference type="ChEBI" id="CHEBI:30616"/>
    </ligand>
</feature>
<dbReference type="Proteomes" id="UP000199233">
    <property type="component" value="Unassembled WGS sequence"/>
</dbReference>
<dbReference type="GO" id="GO:0004386">
    <property type="term" value="F:helicase activity"/>
    <property type="evidence" value="ECO:0007669"/>
    <property type="project" value="UniProtKB-UniRule"/>
</dbReference>
<feature type="compositionally biased region" description="Acidic residues" evidence="12">
    <location>
        <begin position="35"/>
        <end position="44"/>
    </location>
</feature>
<gene>
    <name evidence="9" type="primary">rho</name>
    <name evidence="14" type="ORF">SAMN04488038_107132</name>
</gene>
<keyword evidence="4 9" id="KW-0347">Helicase</keyword>
<dbReference type="GO" id="GO:0008186">
    <property type="term" value="F:ATP-dependent activity, acting on RNA"/>
    <property type="evidence" value="ECO:0007669"/>
    <property type="project" value="UniProtKB-UniRule"/>
</dbReference>
<dbReference type="CDD" id="cd04459">
    <property type="entry name" value="Rho_CSD"/>
    <property type="match status" value="1"/>
</dbReference>
<accession>A0A1H9GMG2</accession>
<evidence type="ECO:0000256" key="11">
    <source>
        <dbReference type="PROSITE-ProRule" id="PRU01203"/>
    </source>
</evidence>
<evidence type="ECO:0000256" key="3">
    <source>
        <dbReference type="ARBA" id="ARBA00022801"/>
    </source>
</evidence>
<dbReference type="InterPro" id="IPR004665">
    <property type="entry name" value="Term_rho"/>
</dbReference>
<dbReference type="PANTHER" id="PTHR46425:SF1">
    <property type="entry name" value="TRANSCRIPTION TERMINATION FACTOR RHO"/>
    <property type="match status" value="1"/>
</dbReference>
<protein>
    <recommendedName>
        <fullName evidence="9 10">Transcription termination factor Rho</fullName>
        <ecNumber evidence="9 10">3.6.4.-</ecNumber>
    </recommendedName>
    <alternativeName>
        <fullName evidence="9">ATP-dependent helicase Rho</fullName>
    </alternativeName>
</protein>
<dbReference type="PROSITE" id="PS51856">
    <property type="entry name" value="RHO_RNA_BD"/>
    <property type="match status" value="1"/>
</dbReference>
<evidence type="ECO:0000259" key="13">
    <source>
        <dbReference type="PROSITE" id="PS51856"/>
    </source>
</evidence>
<keyword evidence="3 9" id="KW-0378">Hydrolase</keyword>
<dbReference type="InterPro" id="IPR036269">
    <property type="entry name" value="Rho_N_sf"/>
</dbReference>
<reference evidence="14 15" key="1">
    <citation type="submission" date="2016-10" db="EMBL/GenBank/DDBJ databases">
        <authorList>
            <person name="de Groot N.N."/>
        </authorList>
    </citation>
    <scope>NUCLEOTIDE SEQUENCE [LARGE SCALE GENOMIC DNA]</scope>
    <source>
        <strain evidence="14 15">DSM 25927</strain>
    </source>
</reference>
<evidence type="ECO:0000313" key="15">
    <source>
        <dbReference type="Proteomes" id="UP000199233"/>
    </source>
</evidence>
<dbReference type="Pfam" id="PF00006">
    <property type="entry name" value="ATP-synt_ab"/>
    <property type="match status" value="1"/>
</dbReference>
<dbReference type="AlphaFoldDB" id="A0A1H9GMG2"/>
<dbReference type="EMBL" id="FOFS01000007">
    <property type="protein sequence ID" value="SEQ51297.1"/>
    <property type="molecule type" value="Genomic_DNA"/>
</dbReference>
<keyword evidence="1 9" id="KW-0806">Transcription termination</keyword>
<dbReference type="Gene3D" id="2.40.50.140">
    <property type="entry name" value="Nucleic acid-binding proteins"/>
    <property type="match status" value="1"/>
</dbReference>
<dbReference type="NCBIfam" id="TIGR00767">
    <property type="entry name" value="rho"/>
    <property type="match status" value="1"/>
</dbReference>
<dbReference type="Gene3D" id="1.10.720.10">
    <property type="match status" value="1"/>
</dbReference>
<dbReference type="HAMAP" id="MF_01884">
    <property type="entry name" value="Rho"/>
    <property type="match status" value="1"/>
</dbReference>
<comment type="similarity">
    <text evidence="9 11">Belongs to the Rho family.</text>
</comment>
<dbReference type="GO" id="GO:0006353">
    <property type="term" value="P:DNA-templated transcription termination"/>
    <property type="evidence" value="ECO:0007669"/>
    <property type="project" value="UniProtKB-UniRule"/>
</dbReference>
<feature type="binding site" evidence="9">
    <location>
        <begin position="260"/>
        <end position="265"/>
    </location>
    <ligand>
        <name>ATP</name>
        <dbReference type="ChEBI" id="CHEBI:30616"/>
    </ligand>
</feature>
<dbReference type="Gene3D" id="3.40.50.300">
    <property type="entry name" value="P-loop containing nucleotide triphosphate hydrolases"/>
    <property type="match status" value="1"/>
</dbReference>
<dbReference type="SMART" id="SM00959">
    <property type="entry name" value="Rho_N"/>
    <property type="match status" value="1"/>
</dbReference>
<comment type="function">
    <text evidence="9">Facilitates transcription termination by a mechanism that involves Rho binding to the nascent RNA, activation of Rho's RNA-dependent ATPase activity, and release of the mRNA from the DNA template.</text>
</comment>
<dbReference type="InterPro" id="IPR027417">
    <property type="entry name" value="P-loop_NTPase"/>
</dbReference>
<dbReference type="SUPFAM" id="SSF68912">
    <property type="entry name" value="Rho N-terminal domain-like"/>
    <property type="match status" value="1"/>
</dbReference>
<dbReference type="CDD" id="cd01128">
    <property type="entry name" value="rho_factor_C"/>
    <property type="match status" value="1"/>
</dbReference>
<evidence type="ECO:0000256" key="9">
    <source>
        <dbReference type="HAMAP-Rule" id="MF_01884"/>
    </source>
</evidence>
<evidence type="ECO:0000256" key="4">
    <source>
        <dbReference type="ARBA" id="ARBA00022806"/>
    </source>
</evidence>
<feature type="compositionally biased region" description="Low complexity" evidence="12">
    <location>
        <begin position="45"/>
        <end position="55"/>
    </location>
</feature>
<dbReference type="InterPro" id="IPR000194">
    <property type="entry name" value="ATPase_F1/V1/A1_a/bsu_nucl-bd"/>
</dbReference>
<dbReference type="GO" id="GO:0003723">
    <property type="term" value="F:RNA binding"/>
    <property type="evidence" value="ECO:0007669"/>
    <property type="project" value="UniProtKB-UniRule"/>
</dbReference>
<feature type="region of interest" description="Disordered" evidence="12">
    <location>
        <begin position="1"/>
        <end position="92"/>
    </location>
</feature>
<evidence type="ECO:0000313" key="14">
    <source>
        <dbReference type="EMBL" id="SEQ51297.1"/>
    </source>
</evidence>
<name>A0A1H9GMG2_9GAMM</name>
<dbReference type="GO" id="GO:0005829">
    <property type="term" value="C:cytosol"/>
    <property type="evidence" value="ECO:0007669"/>
    <property type="project" value="UniProtKB-ARBA"/>
</dbReference>
<evidence type="ECO:0000256" key="10">
    <source>
        <dbReference type="NCBIfam" id="TIGR00767"/>
    </source>
</evidence>
<dbReference type="SUPFAM" id="SSF52540">
    <property type="entry name" value="P-loop containing nucleoside triphosphate hydrolases"/>
    <property type="match status" value="1"/>
</dbReference>
<keyword evidence="8 9" id="KW-0804">Transcription</keyword>
<comment type="caution">
    <text evidence="9">Lacks conserved residue(s) required for the propagation of feature annotation.</text>
</comment>
<keyword evidence="7 9" id="KW-0805">Transcription regulation</keyword>
<dbReference type="InterPro" id="IPR041703">
    <property type="entry name" value="Rho_factor_ATP-bd"/>
</dbReference>
<dbReference type="EC" id="3.6.4.-" evidence="9 10"/>
<proteinExistence type="inferred from homology"/>
<dbReference type="STRING" id="489703.SAMN04488038_107132"/>
<dbReference type="InterPro" id="IPR011129">
    <property type="entry name" value="CSD"/>
</dbReference>
<keyword evidence="15" id="KW-1185">Reference proteome</keyword>
<feature type="domain" description="Rho RNA-BD" evidence="13">
    <location>
        <begin position="139"/>
        <end position="214"/>
    </location>
</feature>
<evidence type="ECO:0000256" key="12">
    <source>
        <dbReference type="SAM" id="MobiDB-lite"/>
    </source>
</evidence>
<dbReference type="Pfam" id="PF07497">
    <property type="entry name" value="Rho_RNA_bind"/>
    <property type="match status" value="1"/>
</dbReference>
<dbReference type="FunFam" id="2.40.50.140:FF:000010">
    <property type="entry name" value="Transcription termination factor Rho"/>
    <property type="match status" value="1"/>
</dbReference>
<dbReference type="GO" id="GO:0016787">
    <property type="term" value="F:hydrolase activity"/>
    <property type="evidence" value="ECO:0007669"/>
    <property type="project" value="UniProtKB-KW"/>
</dbReference>
<dbReference type="FunFam" id="3.40.50.300:FF:000072">
    <property type="entry name" value="Transcription termination factor Rho"/>
    <property type="match status" value="1"/>
</dbReference>
<evidence type="ECO:0000256" key="5">
    <source>
        <dbReference type="ARBA" id="ARBA00022840"/>
    </source>
</evidence>
<dbReference type="SUPFAM" id="SSF50249">
    <property type="entry name" value="Nucleic acid-binding proteins"/>
    <property type="match status" value="1"/>
</dbReference>
<dbReference type="InterPro" id="IPR012340">
    <property type="entry name" value="NA-bd_OB-fold"/>
</dbReference>
<dbReference type="GO" id="GO:0005524">
    <property type="term" value="F:ATP binding"/>
    <property type="evidence" value="ECO:0007669"/>
    <property type="project" value="UniProtKB-UniRule"/>
</dbReference>
<feature type="compositionally biased region" description="Low complexity" evidence="12">
    <location>
        <begin position="9"/>
        <end position="23"/>
    </location>
</feature>
<dbReference type="InterPro" id="IPR011112">
    <property type="entry name" value="Rho-like_N"/>
</dbReference>
<dbReference type="InterPro" id="IPR003593">
    <property type="entry name" value="AAA+_ATPase"/>
</dbReference>
<evidence type="ECO:0000256" key="6">
    <source>
        <dbReference type="ARBA" id="ARBA00022884"/>
    </source>
</evidence>
<sequence>MKHRRRFSRGGQNNRQQGNQNQNHPFNGNGFPEDIQPEDVEGGDEASALSLSAEAHAGQPAMPAPQMSDDGSEEGVTVQVMPATPPEPPKIVRVPDLKRMTASELLELAEAQGLENIARIKKQDLIFQILRAAAKRGEHIYTEGVLEIMQDGYGFLRGPDSSYLAGPDDVYISPSQIRRFALRTGDSIAGRVRSPKDNERYFALLKVDTINFEPPEVSKRKVSFENLTPLFADKQYKMERGNGSTEDITARIIDLVAPFGKGQRGLIVSPPKAGKTIMLQNIAQSIAGNYPDAYLIVLLIDERPEEVTDMQRTVRGEVVASTFDEPASRHVQVAEMVIEKAKRLVEHKRDVVILLDSITRLARAYNTVAPSSGKVLTGGVDANALQKPKRFFGAARNIEEGGSLTIIATALVETGSKMDEVIYEEFKGTGNMELHLERRIAEKRVFPAININRSGTRKEELMMDPADLNKVWILRKLLHDMDEIAAMELLMDRMKQTKTNAAFFDSMKRN</sequence>
<keyword evidence="5 9" id="KW-0067">ATP-binding</keyword>
<dbReference type="NCBIfam" id="NF006886">
    <property type="entry name" value="PRK09376.1"/>
    <property type="match status" value="1"/>
</dbReference>
<dbReference type="InterPro" id="IPR011113">
    <property type="entry name" value="Rho_RNA-bd"/>
</dbReference>
<dbReference type="SMART" id="SM00382">
    <property type="entry name" value="AAA"/>
    <property type="match status" value="1"/>
</dbReference>
<keyword evidence="2 9" id="KW-0547">Nucleotide-binding</keyword>
<comment type="subunit">
    <text evidence="9">Homohexamer. The homohexamer assembles into an open ring structure.</text>
</comment>
<evidence type="ECO:0000256" key="8">
    <source>
        <dbReference type="ARBA" id="ARBA00023163"/>
    </source>
</evidence>
<keyword evidence="6 9" id="KW-0694">RNA-binding</keyword>
<organism evidence="14 15">
    <name type="scientific">Solimonas aquatica</name>
    <dbReference type="NCBI Taxonomy" id="489703"/>
    <lineage>
        <taxon>Bacteria</taxon>
        <taxon>Pseudomonadati</taxon>
        <taxon>Pseudomonadota</taxon>
        <taxon>Gammaproteobacteria</taxon>
        <taxon>Nevskiales</taxon>
        <taxon>Nevskiaceae</taxon>
        <taxon>Solimonas</taxon>
    </lineage>
</organism>
<dbReference type="PANTHER" id="PTHR46425">
    <property type="entry name" value="TRANSCRIPTION TERMINATION FACTOR RHO"/>
    <property type="match status" value="1"/>
</dbReference>
<evidence type="ECO:0000256" key="7">
    <source>
        <dbReference type="ARBA" id="ARBA00023015"/>
    </source>
</evidence>